<comment type="function">
    <text evidence="2">Catalyzes the hydrolysis of 5-hydroxyisourate (HIU) to 2-oxo-4-hydroxy-4-carboxy-5-ureidoimidazoline (OHCU).</text>
</comment>
<evidence type="ECO:0000256" key="1">
    <source>
        <dbReference type="ARBA" id="ARBA00001043"/>
    </source>
</evidence>
<dbReference type="FunFam" id="2.60.40.180:FF:000005">
    <property type="entry name" value="5-hydroxyisourate hydrolase"/>
    <property type="match status" value="1"/>
</dbReference>
<accession>A0A7X0FBW6</accession>
<dbReference type="Proteomes" id="UP000536262">
    <property type="component" value="Unassembled WGS sequence"/>
</dbReference>
<dbReference type="PRINTS" id="PR00189">
    <property type="entry name" value="TRNSTHYRETIN"/>
</dbReference>
<dbReference type="EC" id="3.5.2.17" evidence="8"/>
<evidence type="ECO:0000256" key="7">
    <source>
        <dbReference type="PIRSR" id="PIRSR600895-51"/>
    </source>
</evidence>
<evidence type="ECO:0000259" key="9">
    <source>
        <dbReference type="Pfam" id="PF00576"/>
    </source>
</evidence>
<comment type="subunit">
    <text evidence="4 8">Homotetramer.</text>
</comment>
<comment type="caution">
    <text evidence="10">The sequence shown here is derived from an EMBL/GenBank/DDBJ whole genome shotgun (WGS) entry which is preliminary data.</text>
</comment>
<evidence type="ECO:0000256" key="3">
    <source>
        <dbReference type="ARBA" id="ARBA00009850"/>
    </source>
</evidence>
<dbReference type="PANTHER" id="PTHR10395">
    <property type="entry name" value="URICASE AND TRANSTHYRETIN-RELATED"/>
    <property type="match status" value="1"/>
</dbReference>
<proteinExistence type="inferred from homology"/>
<feature type="domain" description="Transthyretin/hydroxyisourate hydrolase" evidence="9">
    <location>
        <begin position="9"/>
        <end position="120"/>
    </location>
</feature>
<evidence type="ECO:0000256" key="4">
    <source>
        <dbReference type="ARBA" id="ARBA00011881"/>
    </source>
</evidence>
<evidence type="ECO:0000313" key="10">
    <source>
        <dbReference type="EMBL" id="MBB6356846.1"/>
    </source>
</evidence>
<dbReference type="GO" id="GO:0006144">
    <property type="term" value="P:purine nucleobase metabolic process"/>
    <property type="evidence" value="ECO:0007669"/>
    <property type="project" value="UniProtKB-KW"/>
</dbReference>
<dbReference type="InterPro" id="IPR023419">
    <property type="entry name" value="Transthyretin_CS"/>
</dbReference>
<feature type="binding site" evidence="7">
    <location>
        <position position="118"/>
    </location>
    <ligand>
        <name>substrate</name>
    </ligand>
</feature>
<feature type="binding site" evidence="7">
    <location>
        <position position="12"/>
    </location>
    <ligand>
        <name>substrate</name>
    </ligand>
</feature>
<keyword evidence="11" id="KW-1185">Reference proteome</keyword>
<evidence type="ECO:0000256" key="5">
    <source>
        <dbReference type="ARBA" id="ARBA00022631"/>
    </source>
</evidence>
<protein>
    <recommendedName>
        <fullName evidence="8">5-hydroxyisourate hydrolase</fullName>
        <shortName evidence="8">HIU hydrolase</shortName>
        <shortName evidence="8">HIUHase</shortName>
        <ecNumber evidence="8">3.5.2.17</ecNumber>
    </recommendedName>
</protein>
<dbReference type="NCBIfam" id="TIGR02962">
    <property type="entry name" value="hdxy_isourate"/>
    <property type="match status" value="1"/>
</dbReference>
<feature type="binding site" evidence="7">
    <location>
        <position position="50"/>
    </location>
    <ligand>
        <name>substrate</name>
    </ligand>
</feature>
<dbReference type="Pfam" id="PF00576">
    <property type="entry name" value="Transthyretin"/>
    <property type="match status" value="1"/>
</dbReference>
<dbReference type="InterPro" id="IPR023418">
    <property type="entry name" value="Thyroxine_BS"/>
</dbReference>
<sequence length="121" mass="13280">MTKAEGGRLTTHVLDTASGKPAEGLSISLFRIEGDVRTLLKKVVTNSDGRCDAPLLAGDEFLTGEYELVFAAGDYLRRQGTELAKPAFLDIVPIRFGMAERTHYHVPLLISPYSYSTYRGS</sequence>
<evidence type="ECO:0000256" key="6">
    <source>
        <dbReference type="ARBA" id="ARBA00022801"/>
    </source>
</evidence>
<comment type="similarity">
    <text evidence="3 8">Belongs to the transthyretin family. 5-hydroxyisourate hydrolase subfamily.</text>
</comment>
<keyword evidence="5 8" id="KW-0659">Purine metabolism</keyword>
<dbReference type="InterPro" id="IPR014306">
    <property type="entry name" value="Hydroxyisourate_hydrolase"/>
</dbReference>
<dbReference type="PROSITE" id="PS00769">
    <property type="entry name" value="TRANSTHYRETIN_2"/>
    <property type="match status" value="1"/>
</dbReference>
<keyword evidence="6 8" id="KW-0378">Hydrolase</keyword>
<dbReference type="InterPro" id="IPR036817">
    <property type="entry name" value="Transthyretin/HIU_hydrolase_sf"/>
</dbReference>
<dbReference type="InterPro" id="IPR000895">
    <property type="entry name" value="Transthyretin/HIU_hydrolase"/>
</dbReference>
<dbReference type="EMBL" id="JACHOU010000017">
    <property type="protein sequence ID" value="MBB6356846.1"/>
    <property type="molecule type" value="Genomic_DNA"/>
</dbReference>
<comment type="catalytic activity">
    <reaction evidence="1 8">
        <text>5-hydroxyisourate + H2O = 5-hydroxy-2-oxo-4-ureido-2,5-dihydro-1H-imidazole-5-carboxylate + H(+)</text>
        <dbReference type="Rhea" id="RHEA:23736"/>
        <dbReference type="ChEBI" id="CHEBI:15377"/>
        <dbReference type="ChEBI" id="CHEBI:15378"/>
        <dbReference type="ChEBI" id="CHEBI:18072"/>
        <dbReference type="ChEBI" id="CHEBI:58639"/>
        <dbReference type="EC" id="3.5.2.17"/>
    </reaction>
</comment>
<dbReference type="GO" id="GO:0033971">
    <property type="term" value="F:hydroxyisourate hydrolase activity"/>
    <property type="evidence" value="ECO:0007669"/>
    <property type="project" value="UniProtKB-EC"/>
</dbReference>
<gene>
    <name evidence="10" type="ORF">GGR00_004664</name>
</gene>
<evidence type="ECO:0000256" key="8">
    <source>
        <dbReference type="RuleBase" id="RU361270"/>
    </source>
</evidence>
<dbReference type="CDD" id="cd05822">
    <property type="entry name" value="TLP_HIUase"/>
    <property type="match status" value="1"/>
</dbReference>
<organism evidence="10 11">
    <name type="scientific">Aminobacter aganoensis</name>
    <dbReference type="NCBI Taxonomy" id="83264"/>
    <lineage>
        <taxon>Bacteria</taxon>
        <taxon>Pseudomonadati</taxon>
        <taxon>Pseudomonadota</taxon>
        <taxon>Alphaproteobacteria</taxon>
        <taxon>Hyphomicrobiales</taxon>
        <taxon>Phyllobacteriaceae</taxon>
        <taxon>Aminobacter</taxon>
    </lineage>
</organism>
<reference evidence="10 11" key="1">
    <citation type="submission" date="2020-08" db="EMBL/GenBank/DDBJ databases">
        <title>Genomic Encyclopedia of Type Strains, Phase IV (KMG-IV): sequencing the most valuable type-strain genomes for metagenomic binning, comparative biology and taxonomic classification.</title>
        <authorList>
            <person name="Goeker M."/>
        </authorList>
    </citation>
    <scope>NUCLEOTIDE SEQUENCE [LARGE SCALE GENOMIC DNA]</scope>
    <source>
        <strain evidence="10 11">DSM 7051</strain>
    </source>
</reference>
<dbReference type="AlphaFoldDB" id="A0A7X0FBW6"/>
<evidence type="ECO:0000256" key="2">
    <source>
        <dbReference type="ARBA" id="ARBA00002704"/>
    </source>
</evidence>
<name>A0A7X0FBW6_9HYPH</name>
<dbReference type="InterPro" id="IPR023416">
    <property type="entry name" value="Transthyretin/HIU_hydrolase_d"/>
</dbReference>
<dbReference type="PANTHER" id="PTHR10395:SF7">
    <property type="entry name" value="5-HYDROXYISOURATE HYDROLASE"/>
    <property type="match status" value="1"/>
</dbReference>
<dbReference type="PROSITE" id="PS00768">
    <property type="entry name" value="TRANSTHYRETIN_1"/>
    <property type="match status" value="1"/>
</dbReference>
<dbReference type="RefSeq" id="WP_184701350.1">
    <property type="nucleotide sequence ID" value="NZ_BAABEG010000001.1"/>
</dbReference>
<dbReference type="SUPFAM" id="SSF49472">
    <property type="entry name" value="Transthyretin (synonym: prealbumin)"/>
    <property type="match status" value="1"/>
</dbReference>
<evidence type="ECO:0000313" key="11">
    <source>
        <dbReference type="Proteomes" id="UP000536262"/>
    </source>
</evidence>
<dbReference type="Gene3D" id="2.60.40.180">
    <property type="entry name" value="Transthyretin/hydroxyisourate hydrolase domain"/>
    <property type="match status" value="1"/>
</dbReference>